<evidence type="ECO:0000256" key="7">
    <source>
        <dbReference type="SAM" id="Phobius"/>
    </source>
</evidence>
<reference evidence="9 10" key="1">
    <citation type="submission" date="2019-02" db="EMBL/GenBank/DDBJ databases">
        <title>Deep-cultivation of Planctomycetes and their phenomic and genomic characterization uncovers novel biology.</title>
        <authorList>
            <person name="Wiegand S."/>
            <person name="Jogler M."/>
            <person name="Boedeker C."/>
            <person name="Pinto D."/>
            <person name="Vollmers J."/>
            <person name="Rivas-Marin E."/>
            <person name="Kohn T."/>
            <person name="Peeters S.H."/>
            <person name="Heuer A."/>
            <person name="Rast P."/>
            <person name="Oberbeckmann S."/>
            <person name="Bunk B."/>
            <person name="Jeske O."/>
            <person name="Meyerdierks A."/>
            <person name="Storesund J.E."/>
            <person name="Kallscheuer N."/>
            <person name="Luecker S."/>
            <person name="Lage O.M."/>
            <person name="Pohl T."/>
            <person name="Merkel B.J."/>
            <person name="Hornburger P."/>
            <person name="Mueller R.-W."/>
            <person name="Bruemmer F."/>
            <person name="Labrenz M."/>
            <person name="Spormann A.M."/>
            <person name="Op den Camp H."/>
            <person name="Overmann J."/>
            <person name="Amann R."/>
            <person name="Jetten M.S.M."/>
            <person name="Mascher T."/>
            <person name="Medema M.H."/>
            <person name="Devos D.P."/>
            <person name="Kaster A.-K."/>
            <person name="Ovreas L."/>
            <person name="Rohde M."/>
            <person name="Galperin M.Y."/>
            <person name="Jogler C."/>
        </authorList>
    </citation>
    <scope>NUCLEOTIDE SEQUENCE [LARGE SCALE GENOMIC DNA]</scope>
    <source>
        <strain evidence="9 10">Pan189</strain>
    </source>
</reference>
<dbReference type="Proteomes" id="UP000317318">
    <property type="component" value="Chromosome"/>
</dbReference>
<evidence type="ECO:0000256" key="4">
    <source>
        <dbReference type="ARBA" id="ARBA00022692"/>
    </source>
</evidence>
<dbReference type="Pfam" id="PF01311">
    <property type="entry name" value="Bac_export_1"/>
    <property type="match status" value="1"/>
</dbReference>
<dbReference type="InterPro" id="IPR002048">
    <property type="entry name" value="EF_hand_dom"/>
</dbReference>
<name>A0A517R583_9PLAN</name>
<feature type="transmembrane region" description="Helical" evidence="7">
    <location>
        <begin position="280"/>
        <end position="302"/>
    </location>
</feature>
<dbReference type="EMBL" id="CP036268">
    <property type="protein sequence ID" value="QDT39044.1"/>
    <property type="molecule type" value="Genomic_DNA"/>
</dbReference>
<evidence type="ECO:0000256" key="3">
    <source>
        <dbReference type="ARBA" id="ARBA00022475"/>
    </source>
</evidence>
<feature type="transmembrane region" description="Helical" evidence="7">
    <location>
        <begin position="194"/>
        <end position="213"/>
    </location>
</feature>
<accession>A0A517R583</accession>
<dbReference type="AlphaFoldDB" id="A0A517R583"/>
<dbReference type="KEGG" id="svp:Pan189_34460"/>
<dbReference type="PROSITE" id="PS50222">
    <property type="entry name" value="EF_HAND_2"/>
    <property type="match status" value="1"/>
</dbReference>
<evidence type="ECO:0000313" key="10">
    <source>
        <dbReference type="Proteomes" id="UP000317318"/>
    </source>
</evidence>
<dbReference type="RefSeq" id="WP_145365194.1">
    <property type="nucleotide sequence ID" value="NZ_CP036268.1"/>
</dbReference>
<dbReference type="PANTHER" id="PTHR30065:SF1">
    <property type="entry name" value="SURFACE PRESENTATION OF ANTIGENS PROTEIN SPAR"/>
    <property type="match status" value="1"/>
</dbReference>
<keyword evidence="10" id="KW-1185">Reference proteome</keyword>
<evidence type="ECO:0000313" key="9">
    <source>
        <dbReference type="EMBL" id="QDT39044.1"/>
    </source>
</evidence>
<feature type="transmembrane region" description="Helical" evidence="7">
    <location>
        <begin position="249"/>
        <end position="273"/>
    </location>
</feature>
<keyword evidence="9" id="KW-0966">Cell projection</keyword>
<feature type="transmembrane region" description="Helical" evidence="7">
    <location>
        <begin position="60"/>
        <end position="80"/>
    </location>
</feature>
<keyword evidence="3" id="KW-1003">Cell membrane</keyword>
<evidence type="ECO:0000256" key="6">
    <source>
        <dbReference type="ARBA" id="ARBA00023136"/>
    </source>
</evidence>
<keyword evidence="4 7" id="KW-0812">Transmembrane</keyword>
<feature type="domain" description="EF-hand" evidence="8">
    <location>
        <begin position="82"/>
        <end position="108"/>
    </location>
</feature>
<evidence type="ECO:0000256" key="1">
    <source>
        <dbReference type="ARBA" id="ARBA00004651"/>
    </source>
</evidence>
<protein>
    <submittedName>
        <fullName evidence="9">Flagellar biosynthesis protein FliR</fullName>
    </submittedName>
</protein>
<evidence type="ECO:0000256" key="5">
    <source>
        <dbReference type="ARBA" id="ARBA00022989"/>
    </source>
</evidence>
<dbReference type="GO" id="GO:0006605">
    <property type="term" value="P:protein targeting"/>
    <property type="evidence" value="ECO:0007669"/>
    <property type="project" value="InterPro"/>
</dbReference>
<dbReference type="OrthoDB" id="9797790at2"/>
<organism evidence="9 10">
    <name type="scientific">Stratiformator vulcanicus</name>
    <dbReference type="NCBI Taxonomy" id="2527980"/>
    <lineage>
        <taxon>Bacteria</taxon>
        <taxon>Pseudomonadati</taxon>
        <taxon>Planctomycetota</taxon>
        <taxon>Planctomycetia</taxon>
        <taxon>Planctomycetales</taxon>
        <taxon>Planctomycetaceae</taxon>
        <taxon>Stratiformator</taxon>
    </lineage>
</organism>
<comment type="subcellular location">
    <subcellularLocation>
        <location evidence="1">Cell membrane</location>
        <topology evidence="1">Multi-pass membrane protein</topology>
    </subcellularLocation>
</comment>
<proteinExistence type="inferred from homology"/>
<keyword evidence="5 7" id="KW-1133">Transmembrane helix</keyword>
<comment type="similarity">
    <text evidence="2">Belongs to the FliR/MopE/SpaR family.</text>
</comment>
<dbReference type="GO" id="GO:0005509">
    <property type="term" value="F:calcium ion binding"/>
    <property type="evidence" value="ECO:0007669"/>
    <property type="project" value="InterPro"/>
</dbReference>
<keyword evidence="9" id="KW-0969">Cilium</keyword>
<dbReference type="InterPro" id="IPR002010">
    <property type="entry name" value="T3SS_IM_R"/>
</dbReference>
<dbReference type="GO" id="GO:0005886">
    <property type="term" value="C:plasma membrane"/>
    <property type="evidence" value="ECO:0007669"/>
    <property type="project" value="UniProtKB-SubCell"/>
</dbReference>
<dbReference type="InterPro" id="IPR018247">
    <property type="entry name" value="EF_Hand_1_Ca_BS"/>
</dbReference>
<dbReference type="PANTHER" id="PTHR30065">
    <property type="entry name" value="FLAGELLAR BIOSYNTHETIC PROTEIN FLIR"/>
    <property type="match status" value="1"/>
</dbReference>
<evidence type="ECO:0000259" key="8">
    <source>
        <dbReference type="PROSITE" id="PS50222"/>
    </source>
</evidence>
<gene>
    <name evidence="9" type="ORF">Pan189_34460</name>
</gene>
<feature type="transmembrane region" description="Helical" evidence="7">
    <location>
        <begin position="135"/>
        <end position="157"/>
    </location>
</feature>
<dbReference type="PROSITE" id="PS00018">
    <property type="entry name" value="EF_HAND_1"/>
    <property type="match status" value="1"/>
</dbReference>
<keyword evidence="6 7" id="KW-0472">Membrane</keyword>
<feature type="transmembrane region" description="Helical" evidence="7">
    <location>
        <begin position="29"/>
        <end position="53"/>
    </location>
</feature>
<keyword evidence="9" id="KW-0282">Flagellum</keyword>
<sequence length="329" mass="34173">MPGFLNDIANQVLADGGAAVVLDWAMGRVFVFILILIRLSGLMLIGPVFGVALVPANVRILLALSLALVITPNVVGRASVGFDRLDTNGDGVLTAEEIPESIDGRGRRLLAASPNGITRAAFVRGPALPDSILEFGVIIAGEIAIGLALGLGTLIILSGLQFAGELIDQQTGIAIGQIFNPGFEDMDGSITSQFLYLLATTLFLVATPLNVHLKILETMIDTFQVMPPGTATLGTPAVDLLSGLVHNSLVLGIQVAAPVLAIMSVVALSMGFLGHTVPQINVLVIGFPIRVLAALLVLTISLGGIGETIINALDQTAGAMHIMLVGLER</sequence>
<evidence type="ECO:0000256" key="2">
    <source>
        <dbReference type="ARBA" id="ARBA00009772"/>
    </source>
</evidence>